<dbReference type="GO" id="GO:1990904">
    <property type="term" value="C:ribonucleoprotein complex"/>
    <property type="evidence" value="ECO:0007669"/>
    <property type="project" value="UniProtKB-KW"/>
</dbReference>
<dbReference type="InterPro" id="IPR041988">
    <property type="entry name" value="Ribosomal_uL24_KOW"/>
</dbReference>
<dbReference type="HAMAP" id="MF_01326_B">
    <property type="entry name" value="Ribosomal_uL24_B"/>
    <property type="match status" value="1"/>
</dbReference>
<evidence type="ECO:0000256" key="1">
    <source>
        <dbReference type="ARBA" id="ARBA00010618"/>
    </source>
</evidence>
<evidence type="ECO:0000259" key="5">
    <source>
        <dbReference type="SMART" id="SM00739"/>
    </source>
</evidence>
<keyword evidence="3" id="KW-0687">Ribonucleoprotein</keyword>
<dbReference type="PROSITE" id="PS01108">
    <property type="entry name" value="RIBOSOMAL_L24"/>
    <property type="match status" value="1"/>
</dbReference>
<evidence type="ECO:0000256" key="2">
    <source>
        <dbReference type="ARBA" id="ARBA00022980"/>
    </source>
</evidence>
<dbReference type="AlphaFoldDB" id="A0A3B0UQB7"/>
<dbReference type="SUPFAM" id="SSF50104">
    <property type="entry name" value="Translation proteins SH3-like domain"/>
    <property type="match status" value="1"/>
</dbReference>
<dbReference type="InterPro" id="IPR005825">
    <property type="entry name" value="Ribosomal_uL24_CS"/>
</dbReference>
<dbReference type="Pfam" id="PF00467">
    <property type="entry name" value="KOW"/>
    <property type="match status" value="1"/>
</dbReference>
<name>A0A3B0UQB7_9ZZZZ</name>
<protein>
    <submittedName>
        <fullName evidence="6">LSU ribosomal protein L24p (L26e)</fullName>
    </submittedName>
</protein>
<dbReference type="CDD" id="cd06089">
    <property type="entry name" value="KOW_RPL26"/>
    <property type="match status" value="1"/>
</dbReference>
<dbReference type="PANTHER" id="PTHR12903">
    <property type="entry name" value="MITOCHONDRIAL RIBOSOMAL PROTEIN L24"/>
    <property type="match status" value="1"/>
</dbReference>
<dbReference type="InterPro" id="IPR003256">
    <property type="entry name" value="Ribosomal_uL24"/>
</dbReference>
<feature type="region of interest" description="Disordered" evidence="4">
    <location>
        <begin position="83"/>
        <end position="107"/>
    </location>
</feature>
<dbReference type="InterPro" id="IPR057264">
    <property type="entry name" value="Ribosomal_uL24_C"/>
</dbReference>
<feature type="domain" description="KOW" evidence="5">
    <location>
        <begin position="2"/>
        <end position="29"/>
    </location>
</feature>
<dbReference type="SMART" id="SM00739">
    <property type="entry name" value="KOW"/>
    <property type="match status" value="1"/>
</dbReference>
<dbReference type="Pfam" id="PF17136">
    <property type="entry name" value="ribosomal_L24"/>
    <property type="match status" value="1"/>
</dbReference>
<dbReference type="NCBIfam" id="TIGR01079">
    <property type="entry name" value="rplX_bact"/>
    <property type="match status" value="1"/>
</dbReference>
<keyword evidence="2 6" id="KW-0689">Ribosomal protein</keyword>
<dbReference type="InterPro" id="IPR005824">
    <property type="entry name" value="KOW"/>
</dbReference>
<sequence>MRIKVGDEVEVVSGNYKGTRGTIQRVSVEDNRVVVAGVNLVKKHQRPQQTGGRSQAQGGIIEFEAPVSASNVMLVCPETDEPTRVGIRHNEDGNRVRYSKKSGNDID</sequence>
<dbReference type="InterPro" id="IPR008991">
    <property type="entry name" value="Translation_prot_SH3-like_sf"/>
</dbReference>
<evidence type="ECO:0000256" key="4">
    <source>
        <dbReference type="SAM" id="MobiDB-lite"/>
    </source>
</evidence>
<dbReference type="GO" id="GO:0003723">
    <property type="term" value="F:RNA binding"/>
    <property type="evidence" value="ECO:0007669"/>
    <property type="project" value="InterPro"/>
</dbReference>
<dbReference type="Gene3D" id="2.30.30.30">
    <property type="match status" value="1"/>
</dbReference>
<reference evidence="6" key="1">
    <citation type="submission" date="2018-06" db="EMBL/GenBank/DDBJ databases">
        <authorList>
            <person name="Zhirakovskaya E."/>
        </authorList>
    </citation>
    <scope>NUCLEOTIDE SEQUENCE</scope>
</reference>
<organism evidence="6">
    <name type="scientific">hydrothermal vent metagenome</name>
    <dbReference type="NCBI Taxonomy" id="652676"/>
    <lineage>
        <taxon>unclassified sequences</taxon>
        <taxon>metagenomes</taxon>
        <taxon>ecological metagenomes</taxon>
    </lineage>
</organism>
<proteinExistence type="inferred from homology"/>
<dbReference type="GO" id="GO:0003735">
    <property type="term" value="F:structural constituent of ribosome"/>
    <property type="evidence" value="ECO:0007669"/>
    <property type="project" value="InterPro"/>
</dbReference>
<comment type="similarity">
    <text evidence="1">Belongs to the universal ribosomal protein uL24 family.</text>
</comment>
<dbReference type="GO" id="GO:0005840">
    <property type="term" value="C:ribosome"/>
    <property type="evidence" value="ECO:0007669"/>
    <property type="project" value="UniProtKB-KW"/>
</dbReference>
<evidence type="ECO:0000256" key="3">
    <source>
        <dbReference type="ARBA" id="ARBA00023274"/>
    </source>
</evidence>
<gene>
    <name evidence="6" type="ORF">MNBD_CHLOROFLEXI01-5270</name>
</gene>
<dbReference type="GO" id="GO:0006412">
    <property type="term" value="P:translation"/>
    <property type="evidence" value="ECO:0007669"/>
    <property type="project" value="InterPro"/>
</dbReference>
<dbReference type="InterPro" id="IPR014722">
    <property type="entry name" value="Rib_uL2_dom2"/>
</dbReference>
<evidence type="ECO:0000313" key="6">
    <source>
        <dbReference type="EMBL" id="VAW31340.1"/>
    </source>
</evidence>
<dbReference type="EMBL" id="UOEU01000202">
    <property type="protein sequence ID" value="VAW31340.1"/>
    <property type="molecule type" value="Genomic_DNA"/>
</dbReference>
<accession>A0A3B0UQB7</accession>